<dbReference type="PANTHER" id="PTHR11439">
    <property type="entry name" value="GAG-POL-RELATED RETROTRANSPOSON"/>
    <property type="match status" value="1"/>
</dbReference>
<organism evidence="1 2">
    <name type="scientific">Vitis vinifera</name>
    <name type="common">Grape</name>
    <dbReference type="NCBI Taxonomy" id="29760"/>
    <lineage>
        <taxon>Eukaryota</taxon>
        <taxon>Viridiplantae</taxon>
        <taxon>Streptophyta</taxon>
        <taxon>Embryophyta</taxon>
        <taxon>Tracheophyta</taxon>
        <taxon>Spermatophyta</taxon>
        <taxon>Magnoliopsida</taxon>
        <taxon>eudicotyledons</taxon>
        <taxon>Gunneridae</taxon>
        <taxon>Pentapetalae</taxon>
        <taxon>rosids</taxon>
        <taxon>Vitales</taxon>
        <taxon>Vitaceae</taxon>
        <taxon>Viteae</taxon>
        <taxon>Vitis</taxon>
    </lineage>
</organism>
<evidence type="ECO:0008006" key="3">
    <source>
        <dbReference type="Google" id="ProtNLM"/>
    </source>
</evidence>
<accession>A0A438IE69</accession>
<comment type="caution">
    <text evidence="1">The sequence shown here is derived from an EMBL/GenBank/DDBJ whole genome shotgun (WGS) entry which is preliminary data.</text>
</comment>
<evidence type="ECO:0000313" key="1">
    <source>
        <dbReference type="EMBL" id="RVW94679.1"/>
    </source>
</evidence>
<dbReference type="Proteomes" id="UP000288805">
    <property type="component" value="Unassembled WGS sequence"/>
</dbReference>
<proteinExistence type="predicted"/>
<reference evidence="1 2" key="1">
    <citation type="journal article" date="2018" name="PLoS Genet.">
        <title>Population sequencing reveals clonal diversity and ancestral inbreeding in the grapevine cultivar Chardonnay.</title>
        <authorList>
            <person name="Roach M.J."/>
            <person name="Johnson D.L."/>
            <person name="Bohlmann J."/>
            <person name="van Vuuren H.J."/>
            <person name="Jones S.J."/>
            <person name="Pretorius I.S."/>
            <person name="Schmidt S.A."/>
            <person name="Borneman A.R."/>
        </authorList>
    </citation>
    <scope>NUCLEOTIDE SEQUENCE [LARGE SCALE GENOMIC DNA]</scope>
    <source>
        <strain evidence="2">cv. Chardonnay</strain>
        <tissue evidence="1">Leaf</tissue>
    </source>
</reference>
<dbReference type="PANTHER" id="PTHR11439:SF440">
    <property type="entry name" value="INTEGRASE CATALYTIC DOMAIN-CONTAINING PROTEIN"/>
    <property type="match status" value="1"/>
</dbReference>
<dbReference type="AlphaFoldDB" id="A0A438IE69"/>
<dbReference type="EMBL" id="QGNW01000119">
    <property type="protein sequence ID" value="RVW94679.1"/>
    <property type="molecule type" value="Genomic_DNA"/>
</dbReference>
<evidence type="ECO:0000313" key="2">
    <source>
        <dbReference type="Proteomes" id="UP000288805"/>
    </source>
</evidence>
<sequence>MYAAQCTRADISFAVSKLSRFISNPSVEHWKAIGRVLGWVFTLGGGAVSWGSKKQTCISHSTMEAEFIVLAATGKEAEWLRDLMMDIPFTANNVSTVSIHCDSQATLARVVPPLMRVGVSFKKVHEWIEHMTIKVVSKKIMGTRVVSGSVCVVTGFVTRNNWFNATSNLGFQQSFVTITLRKVKRLINPKTISISSLKISRGAIIEIPVSVVKAIAPVVLSTHDELLGRSGLPAMGLLAVPTANMDAVNTNKVLMPRAPGVPRSCQMDGCATSTNIGGSRAIITLRAADRDRGRWRKVGHGWFVVITCKTCLTSVNDPDHYIRVDYAGYEGASCVSGWGDPDGMRATCHYEVCDTCSQEEGSL</sequence>
<protein>
    <recommendedName>
        <fullName evidence="3">Retrovirus-related Pol polyprotein from transposon TNT 1-94</fullName>
    </recommendedName>
</protein>
<dbReference type="CDD" id="cd09272">
    <property type="entry name" value="RNase_HI_RT_Ty1"/>
    <property type="match status" value="1"/>
</dbReference>
<gene>
    <name evidence="1" type="ORF">CK203_029843</name>
</gene>
<name>A0A438IE69_VITVI</name>